<proteinExistence type="predicted"/>
<sequence>MSARPEFLALKEFGTLRYDVNEDGWWPLVQAIMGMSSPLSDDEVRILILALDPAGHDLYGVVFCFLDLIRDSPGWPGNVLSMKLPDDSVWNALLIDSARGLAP</sequence>
<organism evidence="1 2">
    <name type="scientific">Deinococcus ficus</name>
    <dbReference type="NCBI Taxonomy" id="317577"/>
    <lineage>
        <taxon>Bacteria</taxon>
        <taxon>Thermotogati</taxon>
        <taxon>Deinococcota</taxon>
        <taxon>Deinococci</taxon>
        <taxon>Deinococcales</taxon>
        <taxon>Deinococcaceae</taxon>
        <taxon>Deinococcus</taxon>
    </lineage>
</organism>
<evidence type="ECO:0000313" key="1">
    <source>
        <dbReference type="EMBL" id="ASN79674.1"/>
    </source>
</evidence>
<dbReference type="AlphaFoldDB" id="A0A221SSQ8"/>
<name>A0A221SSQ8_9DEIO</name>
<accession>A0A221SSQ8</accession>
<reference evidence="1 2" key="1">
    <citation type="submission" date="2017-05" db="EMBL/GenBank/DDBJ databases">
        <title>The complete genome sequence of Deinococcus ficus isolated from the rhizosphere of the Ficus religiosa L. in Taiwan.</title>
        <authorList>
            <person name="Wu K.-M."/>
            <person name="Liao T.-L."/>
            <person name="Liu Y.-M."/>
            <person name="Young C.-C."/>
            <person name="Tsai S.-F."/>
        </authorList>
    </citation>
    <scope>NUCLEOTIDE SEQUENCE [LARGE SCALE GENOMIC DNA]</scope>
    <source>
        <strain evidence="1 2">CC-FR2-10</strain>
    </source>
</reference>
<keyword evidence="2" id="KW-1185">Reference proteome</keyword>
<dbReference type="EMBL" id="CP021081">
    <property type="protein sequence ID" value="ASN79674.1"/>
    <property type="molecule type" value="Genomic_DNA"/>
</dbReference>
<dbReference type="KEGG" id="dfc:DFI_00470"/>
<dbReference type="Proteomes" id="UP000259030">
    <property type="component" value="Chromosome"/>
</dbReference>
<dbReference type="STRING" id="317577.GCA_000419625_01086"/>
<gene>
    <name evidence="1" type="ORF">DFI_00470</name>
</gene>
<dbReference type="RefSeq" id="WP_027463245.1">
    <property type="nucleotide sequence ID" value="NZ_CP021081.1"/>
</dbReference>
<evidence type="ECO:0000313" key="2">
    <source>
        <dbReference type="Proteomes" id="UP000259030"/>
    </source>
</evidence>
<protein>
    <submittedName>
        <fullName evidence="1">Uncharacterized protein</fullName>
    </submittedName>
</protein>